<accession>A0A8R1YRF3</accession>
<gene>
    <name evidence="1" type="primary">WBGene00273686</name>
</gene>
<accession>A0A2A6B5J4</accession>
<organism evidence="1 2">
    <name type="scientific">Pristionchus pacificus</name>
    <name type="common">Parasitic nematode worm</name>
    <dbReference type="NCBI Taxonomy" id="54126"/>
    <lineage>
        <taxon>Eukaryota</taxon>
        <taxon>Metazoa</taxon>
        <taxon>Ecdysozoa</taxon>
        <taxon>Nematoda</taxon>
        <taxon>Chromadorea</taxon>
        <taxon>Rhabditida</taxon>
        <taxon>Rhabditina</taxon>
        <taxon>Diplogasteromorpha</taxon>
        <taxon>Diplogasteroidea</taxon>
        <taxon>Neodiplogasteridae</taxon>
        <taxon>Pristionchus</taxon>
    </lineage>
</organism>
<sequence length="124" mass="14731">MDTDWCSVELNVDYSLLKWFLEKKHERAIKDGKVDIGPQCEYLDKIDGRDTYRRYLYLSERNIHSLFTQNFGFANQSFGTGVFVGPEAHEDGRPQEDGVFPVRFEKYVTFYWAFWDLLKEQAKK</sequence>
<reference evidence="1" key="2">
    <citation type="submission" date="2022-06" db="UniProtKB">
        <authorList>
            <consortium name="EnsemblMetazoa"/>
        </authorList>
    </citation>
    <scope>IDENTIFICATION</scope>
    <source>
        <strain evidence="1">PS312</strain>
    </source>
</reference>
<name>A0A2A6B5J4_PRIPA</name>
<dbReference type="AlphaFoldDB" id="A0A2A6B5J4"/>
<evidence type="ECO:0000313" key="1">
    <source>
        <dbReference type="EnsemblMetazoa" id="PPA35317.1"/>
    </source>
</evidence>
<reference evidence="2" key="1">
    <citation type="journal article" date="2008" name="Nat. Genet.">
        <title>The Pristionchus pacificus genome provides a unique perspective on nematode lifestyle and parasitism.</title>
        <authorList>
            <person name="Dieterich C."/>
            <person name="Clifton S.W."/>
            <person name="Schuster L.N."/>
            <person name="Chinwalla A."/>
            <person name="Delehaunty K."/>
            <person name="Dinkelacker I."/>
            <person name="Fulton L."/>
            <person name="Fulton R."/>
            <person name="Godfrey J."/>
            <person name="Minx P."/>
            <person name="Mitreva M."/>
            <person name="Roeseler W."/>
            <person name="Tian H."/>
            <person name="Witte H."/>
            <person name="Yang S.P."/>
            <person name="Wilson R.K."/>
            <person name="Sommer R.J."/>
        </authorList>
    </citation>
    <scope>NUCLEOTIDE SEQUENCE [LARGE SCALE GENOMIC DNA]</scope>
    <source>
        <strain evidence="2">PS312</strain>
    </source>
</reference>
<keyword evidence="2" id="KW-1185">Reference proteome</keyword>
<proteinExistence type="predicted"/>
<dbReference type="Proteomes" id="UP000005239">
    <property type="component" value="Unassembled WGS sequence"/>
</dbReference>
<dbReference type="EnsemblMetazoa" id="PPA35317.1">
    <property type="protein sequence ID" value="PPA35317.1"/>
    <property type="gene ID" value="WBGene00273686"/>
</dbReference>
<evidence type="ECO:0000313" key="2">
    <source>
        <dbReference type="Proteomes" id="UP000005239"/>
    </source>
</evidence>
<protein>
    <submittedName>
        <fullName evidence="1">Uncharacterized protein</fullName>
    </submittedName>
</protein>